<dbReference type="InterPro" id="IPR001765">
    <property type="entry name" value="Carbonic_anhydrase"/>
</dbReference>
<dbReference type="PANTHER" id="PTHR43175:SF3">
    <property type="entry name" value="CARBON DISULFIDE HYDROLASE"/>
    <property type="match status" value="1"/>
</dbReference>
<comment type="caution">
    <text evidence="8">The sequence shown here is derived from an EMBL/GenBank/DDBJ whole genome shotgun (WGS) entry which is preliminary data.</text>
</comment>
<gene>
    <name evidence="8" type="ORF">GCM10022236_12360</name>
</gene>
<protein>
    <recommendedName>
        <fullName evidence="3">carbonic anhydrase</fullName>
        <ecNumber evidence="3">4.2.1.1</ecNumber>
    </recommendedName>
</protein>
<dbReference type="SUPFAM" id="SSF53056">
    <property type="entry name" value="beta-carbonic anhydrase, cab"/>
    <property type="match status" value="1"/>
</dbReference>
<dbReference type="Proteomes" id="UP001501490">
    <property type="component" value="Unassembled WGS sequence"/>
</dbReference>
<evidence type="ECO:0000313" key="8">
    <source>
        <dbReference type="EMBL" id="GAA3612043.1"/>
    </source>
</evidence>
<dbReference type="PANTHER" id="PTHR43175">
    <property type="entry name" value="CARBONIC ANHYDRASE"/>
    <property type="match status" value="1"/>
</dbReference>
<dbReference type="CDD" id="cd03379">
    <property type="entry name" value="beta_CA_cladeD"/>
    <property type="match status" value="1"/>
</dbReference>
<dbReference type="Pfam" id="PF00484">
    <property type="entry name" value="Pro_CA"/>
    <property type="match status" value="1"/>
</dbReference>
<keyword evidence="4" id="KW-0479">Metal-binding</keyword>
<evidence type="ECO:0000313" key="9">
    <source>
        <dbReference type="Proteomes" id="UP001501490"/>
    </source>
</evidence>
<dbReference type="Gene3D" id="3.40.1050.10">
    <property type="entry name" value="Carbonic anhydrase"/>
    <property type="match status" value="1"/>
</dbReference>
<evidence type="ECO:0000256" key="2">
    <source>
        <dbReference type="ARBA" id="ARBA00006217"/>
    </source>
</evidence>
<sequence>MTDEHLAHSNYTRVILLGRCRSGRPNTGVTRRPYAGGVTEDAATDVHAFDDLLAKNREFAAHFDQEGFDGVAHAGVLMVTCMDSRIVPLEMVGLTFGDAKIIRTPGGRVTDSALAGCVAGVHLLRVDRIMVVPHSRCAMAAADDDVIIEKIRQASGADASWVRFGASADQRRTLQRDVEKLRHHPLVGDRATVGGFYYDVDTGLLERWV</sequence>
<dbReference type="InterPro" id="IPR036874">
    <property type="entry name" value="Carbonic_anhydrase_sf"/>
</dbReference>
<comment type="catalytic activity">
    <reaction evidence="7">
        <text>hydrogencarbonate + H(+) = CO2 + H2O</text>
        <dbReference type="Rhea" id="RHEA:10748"/>
        <dbReference type="ChEBI" id="CHEBI:15377"/>
        <dbReference type="ChEBI" id="CHEBI:15378"/>
        <dbReference type="ChEBI" id="CHEBI:16526"/>
        <dbReference type="ChEBI" id="CHEBI:17544"/>
        <dbReference type="EC" id="4.2.1.1"/>
    </reaction>
</comment>
<keyword evidence="9" id="KW-1185">Reference proteome</keyword>
<evidence type="ECO:0000256" key="4">
    <source>
        <dbReference type="ARBA" id="ARBA00022723"/>
    </source>
</evidence>
<evidence type="ECO:0000256" key="3">
    <source>
        <dbReference type="ARBA" id="ARBA00012925"/>
    </source>
</evidence>
<organism evidence="8 9">
    <name type="scientific">Microlunatus ginsengisoli</name>
    <dbReference type="NCBI Taxonomy" id="363863"/>
    <lineage>
        <taxon>Bacteria</taxon>
        <taxon>Bacillati</taxon>
        <taxon>Actinomycetota</taxon>
        <taxon>Actinomycetes</taxon>
        <taxon>Propionibacteriales</taxon>
        <taxon>Propionibacteriaceae</taxon>
        <taxon>Microlunatus</taxon>
    </lineage>
</organism>
<comment type="function">
    <text evidence="6">Catalyzes the reversible hydration of carbon dioxide to form bicarbonate.</text>
</comment>
<comment type="similarity">
    <text evidence="2">Belongs to the beta-class carbonic anhydrase family.</text>
</comment>
<evidence type="ECO:0000256" key="1">
    <source>
        <dbReference type="ARBA" id="ARBA00001947"/>
    </source>
</evidence>
<evidence type="ECO:0000256" key="6">
    <source>
        <dbReference type="ARBA" id="ARBA00024993"/>
    </source>
</evidence>
<evidence type="ECO:0000256" key="5">
    <source>
        <dbReference type="ARBA" id="ARBA00022833"/>
    </source>
</evidence>
<dbReference type="EC" id="4.2.1.1" evidence="3"/>
<comment type="cofactor">
    <cofactor evidence="1">
        <name>Zn(2+)</name>
        <dbReference type="ChEBI" id="CHEBI:29105"/>
    </cofactor>
</comment>
<dbReference type="SMART" id="SM00947">
    <property type="entry name" value="Pro_CA"/>
    <property type="match status" value="1"/>
</dbReference>
<accession>A0ABP6ZMC9</accession>
<name>A0ABP6ZMC9_9ACTN</name>
<reference evidence="9" key="1">
    <citation type="journal article" date="2019" name="Int. J. Syst. Evol. Microbiol.">
        <title>The Global Catalogue of Microorganisms (GCM) 10K type strain sequencing project: providing services to taxonomists for standard genome sequencing and annotation.</title>
        <authorList>
            <consortium name="The Broad Institute Genomics Platform"/>
            <consortium name="The Broad Institute Genome Sequencing Center for Infectious Disease"/>
            <person name="Wu L."/>
            <person name="Ma J."/>
        </authorList>
    </citation>
    <scope>NUCLEOTIDE SEQUENCE [LARGE SCALE GENOMIC DNA]</scope>
    <source>
        <strain evidence="9">JCM 16929</strain>
    </source>
</reference>
<evidence type="ECO:0000256" key="7">
    <source>
        <dbReference type="ARBA" id="ARBA00048348"/>
    </source>
</evidence>
<dbReference type="EMBL" id="BAABAB010000007">
    <property type="protein sequence ID" value="GAA3612043.1"/>
    <property type="molecule type" value="Genomic_DNA"/>
</dbReference>
<proteinExistence type="inferred from homology"/>
<keyword evidence="5" id="KW-0862">Zinc</keyword>